<protein>
    <recommendedName>
        <fullName evidence="2">F-box domain-containing protein</fullName>
    </recommendedName>
</protein>
<evidence type="ECO:0000313" key="3">
    <source>
        <dbReference type="EMBL" id="KDQ60883.1"/>
    </source>
</evidence>
<dbReference type="Proteomes" id="UP000027265">
    <property type="component" value="Unassembled WGS sequence"/>
</dbReference>
<reference evidence="4" key="1">
    <citation type="journal article" date="2014" name="Proc. Natl. Acad. Sci. U.S.A.">
        <title>Extensive sampling of basidiomycete genomes demonstrates inadequacy of the white-rot/brown-rot paradigm for wood decay fungi.</title>
        <authorList>
            <person name="Riley R."/>
            <person name="Salamov A.A."/>
            <person name="Brown D.W."/>
            <person name="Nagy L.G."/>
            <person name="Floudas D."/>
            <person name="Held B.W."/>
            <person name="Levasseur A."/>
            <person name="Lombard V."/>
            <person name="Morin E."/>
            <person name="Otillar R."/>
            <person name="Lindquist E.A."/>
            <person name="Sun H."/>
            <person name="LaButti K.M."/>
            <person name="Schmutz J."/>
            <person name="Jabbour D."/>
            <person name="Luo H."/>
            <person name="Baker S.E."/>
            <person name="Pisabarro A.G."/>
            <person name="Walton J.D."/>
            <person name="Blanchette R.A."/>
            <person name="Henrissat B."/>
            <person name="Martin F."/>
            <person name="Cullen D."/>
            <person name="Hibbett D.S."/>
            <person name="Grigoriev I.V."/>
        </authorList>
    </citation>
    <scope>NUCLEOTIDE SEQUENCE [LARGE SCALE GENOMIC DNA]</scope>
    <source>
        <strain evidence="4">MUCL 33604</strain>
    </source>
</reference>
<evidence type="ECO:0000259" key="2">
    <source>
        <dbReference type="PROSITE" id="PS50181"/>
    </source>
</evidence>
<feature type="region of interest" description="Disordered" evidence="1">
    <location>
        <begin position="1"/>
        <end position="66"/>
    </location>
</feature>
<dbReference type="InParanoid" id="A0A067Q1D6"/>
<sequence length="697" mass="78983">MMERRSARLRNKSQTQGQPLSQPAHEDNKEESDVSLPRPHPGKRRRRGSLEAIPPPAPVVPRRRGAKLSQLPDMPLDILFEIFSNLTPYDLLRLSRATKALRDILLRPSAKSIWIDAFAGVQGLPPCPPDLTEPQYAHLAFDIFCDFCGAPNVKSIMWACRVKTCTNCITHRFTSNPRPDNLPPALANKVIPYGELLPFSRRKRRSGIYIYQCGPLLYRNKHVEAIKVELLAVISDEVRLNEFIAKGKALVEEKIKHAQLCEKWDNDRGLGRLRELKDIRQSRKEAIENKLREEGYGTELDEMDFRQQRAFDGHPSVKPSKFLTERGWASIKDGMIEFMELIRVERLQRLRKEQLKCRERIATKLLEEYLLTIPATQICPGSSSLVFMEPFRTIITSPSDVDVTPESFSDAKAQLPSLVAEWRQSVNQELLALFQSEPSKKPKSKKSKSKSKSKPTHSTVVITPEDESKLSLATTFFTCSNCTHEVIDYERATAHECMSKYYRVRECMDHDPETRDLIEDLRIAPWTTAGNPLSISQRDSTFAAVLLQLCGKDPAVTTAAEMEELDPRFECTHCTNKHIPGGHHLMTWHCAIYHCRHGCAAGNATNFKLADEETTAKCKALEAAQNFWQRAYQCTTCKMALHPQSINNHMSDSHGIQEVMRSHYRRAADGSIGRFPPAVQLPRPAPSIPLAEEGEST</sequence>
<keyword evidence="4" id="KW-1185">Reference proteome</keyword>
<dbReference type="PROSITE" id="PS50181">
    <property type="entry name" value="FBOX"/>
    <property type="match status" value="1"/>
</dbReference>
<dbReference type="InterPro" id="IPR036047">
    <property type="entry name" value="F-box-like_dom_sf"/>
</dbReference>
<feature type="region of interest" description="Disordered" evidence="1">
    <location>
        <begin position="673"/>
        <end position="697"/>
    </location>
</feature>
<dbReference type="SMART" id="SM00256">
    <property type="entry name" value="FBOX"/>
    <property type="match status" value="1"/>
</dbReference>
<gene>
    <name evidence="3" type="ORF">JAAARDRAFT_31885</name>
</gene>
<dbReference type="CDD" id="cd09917">
    <property type="entry name" value="F-box_SF"/>
    <property type="match status" value="1"/>
</dbReference>
<proteinExistence type="predicted"/>
<dbReference type="InterPro" id="IPR001810">
    <property type="entry name" value="F-box_dom"/>
</dbReference>
<feature type="compositionally biased region" description="Basic residues" evidence="1">
    <location>
        <begin position="441"/>
        <end position="455"/>
    </location>
</feature>
<organism evidence="3 4">
    <name type="scientific">Jaapia argillacea MUCL 33604</name>
    <dbReference type="NCBI Taxonomy" id="933084"/>
    <lineage>
        <taxon>Eukaryota</taxon>
        <taxon>Fungi</taxon>
        <taxon>Dikarya</taxon>
        <taxon>Basidiomycota</taxon>
        <taxon>Agaricomycotina</taxon>
        <taxon>Agaricomycetes</taxon>
        <taxon>Agaricomycetidae</taxon>
        <taxon>Jaapiales</taxon>
        <taxon>Jaapiaceae</taxon>
        <taxon>Jaapia</taxon>
    </lineage>
</organism>
<feature type="compositionally biased region" description="Polar residues" evidence="1">
    <location>
        <begin position="12"/>
        <end position="21"/>
    </location>
</feature>
<dbReference type="OrthoDB" id="2322499at2759"/>
<dbReference type="SUPFAM" id="SSF81383">
    <property type="entry name" value="F-box domain"/>
    <property type="match status" value="1"/>
</dbReference>
<dbReference type="Pfam" id="PF00646">
    <property type="entry name" value="F-box"/>
    <property type="match status" value="1"/>
</dbReference>
<dbReference type="EMBL" id="KL197713">
    <property type="protein sequence ID" value="KDQ60883.1"/>
    <property type="molecule type" value="Genomic_DNA"/>
</dbReference>
<dbReference type="STRING" id="933084.A0A067Q1D6"/>
<accession>A0A067Q1D6</accession>
<evidence type="ECO:0000256" key="1">
    <source>
        <dbReference type="SAM" id="MobiDB-lite"/>
    </source>
</evidence>
<dbReference type="HOGENOM" id="CLU_010790_2_1_1"/>
<evidence type="ECO:0000313" key="4">
    <source>
        <dbReference type="Proteomes" id="UP000027265"/>
    </source>
</evidence>
<feature type="region of interest" description="Disordered" evidence="1">
    <location>
        <begin position="437"/>
        <end position="461"/>
    </location>
</feature>
<feature type="domain" description="F-box" evidence="2">
    <location>
        <begin position="68"/>
        <end position="117"/>
    </location>
</feature>
<name>A0A067Q1D6_9AGAM</name>
<dbReference type="AlphaFoldDB" id="A0A067Q1D6"/>